<dbReference type="InterPro" id="IPR006204">
    <property type="entry name" value="GHMP_kinase_N_dom"/>
</dbReference>
<evidence type="ECO:0000313" key="3">
    <source>
        <dbReference type="EMBL" id="ELZ73006.1"/>
    </source>
</evidence>
<comment type="similarity">
    <text evidence="1">Belongs to the GHMP kinase family. PoK subfamily.</text>
</comment>
<dbReference type="EC" id="2.7.1.169" evidence="1"/>
<feature type="domain" description="GHMP kinase N-terminal" evidence="2">
    <location>
        <begin position="70"/>
        <end position="142"/>
    </location>
</feature>
<keyword evidence="1" id="KW-0808">Transferase</keyword>
<proteinExistence type="inferred from homology"/>
<dbReference type="GO" id="GO:0016301">
    <property type="term" value="F:kinase activity"/>
    <property type="evidence" value="ECO:0007669"/>
    <property type="project" value="UniProtKB-UniRule"/>
</dbReference>
<dbReference type="Proteomes" id="UP000011559">
    <property type="component" value="Unassembled WGS sequence"/>
</dbReference>
<dbReference type="PIRSF" id="PIRSF016896">
    <property type="entry name" value="GHMP_arc_MJ0969"/>
    <property type="match status" value="1"/>
</dbReference>
<comment type="caution">
    <text evidence="3">The sequence shown here is derived from an EMBL/GenBank/DDBJ whole genome shotgun (WGS) entry which is preliminary data.</text>
</comment>
<keyword evidence="1" id="KW-0067">ATP-binding</keyword>
<dbReference type="PANTHER" id="PTHR42282:SF1">
    <property type="entry name" value="PANTOATE KINASE"/>
    <property type="match status" value="1"/>
</dbReference>
<dbReference type="InterPro" id="IPR012043">
    <property type="entry name" value="PoK"/>
</dbReference>
<dbReference type="EMBL" id="AOLG01000009">
    <property type="protein sequence ID" value="ELZ73006.1"/>
    <property type="molecule type" value="Genomic_DNA"/>
</dbReference>
<dbReference type="GO" id="GO:0005524">
    <property type="term" value="F:ATP binding"/>
    <property type="evidence" value="ECO:0007669"/>
    <property type="project" value="UniProtKB-KW"/>
</dbReference>
<gene>
    <name evidence="3" type="ORF">C457_03556</name>
</gene>
<dbReference type="GO" id="GO:0015937">
    <property type="term" value="P:coenzyme A biosynthetic process"/>
    <property type="evidence" value="ECO:0007669"/>
    <property type="project" value="UniProtKB-UniRule"/>
</dbReference>
<dbReference type="AlphaFoldDB" id="M0GLA8"/>
<reference evidence="3 4" key="1">
    <citation type="journal article" date="2014" name="PLoS Genet.">
        <title>Phylogenetically driven sequencing of extremely halophilic archaea reveals strategies for static and dynamic osmo-response.</title>
        <authorList>
            <person name="Becker E.A."/>
            <person name="Seitzer P.M."/>
            <person name="Tritt A."/>
            <person name="Larsen D."/>
            <person name="Krusor M."/>
            <person name="Yao A.I."/>
            <person name="Wu D."/>
            <person name="Madern D."/>
            <person name="Eisen J.A."/>
            <person name="Darling A.E."/>
            <person name="Facciotti M.T."/>
        </authorList>
    </citation>
    <scope>NUCLEOTIDE SEQUENCE [LARGE SCALE GENOMIC DNA]</scope>
    <source>
        <strain evidence="4">DSM 18310 / JCM 13924 / TL6</strain>
    </source>
</reference>
<comment type="catalytic activity">
    <reaction evidence="1">
        <text>(R)-pantoate + ATP = (R)-4-phosphopantoate + ADP + H(+)</text>
        <dbReference type="Rhea" id="RHEA:28246"/>
        <dbReference type="ChEBI" id="CHEBI:15378"/>
        <dbReference type="ChEBI" id="CHEBI:15980"/>
        <dbReference type="ChEBI" id="CHEBI:30616"/>
        <dbReference type="ChEBI" id="CHEBI:61294"/>
        <dbReference type="ChEBI" id="CHEBI:456216"/>
        <dbReference type="EC" id="2.7.1.169"/>
    </reaction>
</comment>
<name>M0GLA8_HALPT</name>
<accession>M0GLA8</accession>
<dbReference type="RefSeq" id="WP_008092036.1">
    <property type="nucleotide sequence ID" value="NZ_AOLG01000009.1"/>
</dbReference>
<dbReference type="PATRIC" id="fig|1227461.3.peg.717"/>
<comment type="function">
    <text evidence="1">Phosphorylates (R)-pantoate to form (R)-4-phosphopantoate in the CoA biosynthesis pathway.</text>
</comment>
<organism evidence="3 4">
    <name type="scientific">Haloferax prahovense (strain DSM 18310 / JCM 13924 / TL6)</name>
    <dbReference type="NCBI Taxonomy" id="1227461"/>
    <lineage>
        <taxon>Archaea</taxon>
        <taxon>Methanobacteriati</taxon>
        <taxon>Methanobacteriota</taxon>
        <taxon>Stenosarchaea group</taxon>
        <taxon>Halobacteria</taxon>
        <taxon>Halobacteriales</taxon>
        <taxon>Haloferacaceae</taxon>
        <taxon>Haloferax</taxon>
    </lineage>
</organism>
<keyword evidence="4" id="KW-1185">Reference proteome</keyword>
<protein>
    <recommendedName>
        <fullName evidence="1">Pantoate kinase</fullName>
        <shortName evidence="1">PoK</shortName>
        <ecNumber evidence="1">2.7.1.169</ecNumber>
    </recommendedName>
</protein>
<keyword evidence="1" id="KW-0547">Nucleotide-binding</keyword>
<dbReference type="UniPathway" id="UPA00241"/>
<evidence type="ECO:0000259" key="2">
    <source>
        <dbReference type="Pfam" id="PF00288"/>
    </source>
</evidence>
<dbReference type="Gene3D" id="3.30.230.10">
    <property type="match status" value="1"/>
</dbReference>
<evidence type="ECO:0000256" key="1">
    <source>
        <dbReference type="HAMAP-Rule" id="MF_02223"/>
    </source>
</evidence>
<dbReference type="InterPro" id="IPR014721">
    <property type="entry name" value="Ribsml_uS5_D2-typ_fold_subgr"/>
</dbReference>
<dbReference type="HAMAP" id="MF_02223">
    <property type="entry name" value="Pantoate_kinase"/>
    <property type="match status" value="1"/>
</dbReference>
<dbReference type="PANTHER" id="PTHR42282">
    <property type="entry name" value="PANTOATE KINASE-RELATED"/>
    <property type="match status" value="1"/>
</dbReference>
<dbReference type="InterPro" id="IPR020568">
    <property type="entry name" value="Ribosomal_Su5_D2-typ_SF"/>
</dbReference>
<dbReference type="Pfam" id="PF00288">
    <property type="entry name" value="GHMP_kinases_N"/>
    <property type="match status" value="1"/>
</dbReference>
<evidence type="ECO:0000313" key="4">
    <source>
        <dbReference type="Proteomes" id="UP000011559"/>
    </source>
</evidence>
<sequence length="278" mass="27894">MSDDATAFVPGHVTGFFSAHPADDPAVAGSRGAGLTLSHGVTVTVEPAPETTVSLDGEAVEMPPVADVLRSLGVTATVDAESDLPLGAGFGVSGAMALGTALAANAVFACGRSENELVTLAHVAEVRAGTGLGDVVAQARGGMPVRVEPGAPAHGRMDGVPARPEIEYVAFGGLSTADVLSGDTTTLTAAGETALEALRAEPTLDRFVAESRRFARDAGLLTGGRVETAIDDVRAAGGDGSMAMLGETVFAVGTGLSDAGYDPERCRVHPAGATLRSE</sequence>
<dbReference type="OrthoDB" id="85822at2157"/>
<dbReference type="SUPFAM" id="SSF54211">
    <property type="entry name" value="Ribosomal protein S5 domain 2-like"/>
    <property type="match status" value="1"/>
</dbReference>
<keyword evidence="1" id="KW-0173">Coenzyme A biosynthesis</keyword>
<keyword evidence="1" id="KW-0418">Kinase</keyword>
<comment type="pathway">
    <text evidence="1">Cofactor biosynthesis; coenzyme A biosynthesis.</text>
</comment>